<dbReference type="InterPro" id="IPR041407">
    <property type="entry name" value="MazG_C"/>
</dbReference>
<evidence type="ECO:0000313" key="2">
    <source>
        <dbReference type="EMBL" id="CAB3760474.1"/>
    </source>
</evidence>
<dbReference type="EMBL" id="CADIKG010000009">
    <property type="protein sequence ID" value="CAB3760474.1"/>
    <property type="molecule type" value="Genomic_DNA"/>
</dbReference>
<accession>A0A6J5E4A3</accession>
<reference evidence="2 3" key="1">
    <citation type="submission" date="2020-04" db="EMBL/GenBank/DDBJ databases">
        <authorList>
            <person name="De Canck E."/>
        </authorList>
    </citation>
    <scope>NUCLEOTIDE SEQUENCE [LARGE SCALE GENOMIC DNA]</scope>
    <source>
        <strain evidence="2 3">LMG 29660</strain>
    </source>
</reference>
<protein>
    <recommendedName>
        <fullName evidence="1">MazG C-terminal domain-containing protein</fullName>
    </recommendedName>
</protein>
<dbReference type="CDD" id="cd11541">
    <property type="entry name" value="NTP-PPase_u4"/>
    <property type="match status" value="1"/>
</dbReference>
<evidence type="ECO:0000313" key="3">
    <source>
        <dbReference type="Proteomes" id="UP000494135"/>
    </source>
</evidence>
<dbReference type="Gene3D" id="1.10.287.1080">
    <property type="entry name" value="MazG-like"/>
    <property type="match status" value="1"/>
</dbReference>
<dbReference type="InterPro" id="IPR011379">
    <property type="entry name" value="MazG-related_GP37"/>
</dbReference>
<dbReference type="Proteomes" id="UP000494135">
    <property type="component" value="Unassembled WGS sequence"/>
</dbReference>
<dbReference type="SUPFAM" id="SSF101386">
    <property type="entry name" value="all-alpha NTP pyrophosphatases"/>
    <property type="match status" value="1"/>
</dbReference>
<evidence type="ECO:0000259" key="1">
    <source>
        <dbReference type="Pfam" id="PF18722"/>
    </source>
</evidence>
<gene>
    <name evidence="2" type="ORF">LMG29660_03995</name>
</gene>
<organism evidence="2 3">
    <name type="scientific">Burkholderia puraquae</name>
    <dbReference type="NCBI Taxonomy" id="1904757"/>
    <lineage>
        <taxon>Bacteria</taxon>
        <taxon>Pseudomonadati</taxon>
        <taxon>Pseudomonadota</taxon>
        <taxon>Betaproteobacteria</taxon>
        <taxon>Burkholderiales</taxon>
        <taxon>Burkholderiaceae</taxon>
        <taxon>Burkholderia</taxon>
        <taxon>Burkholderia cepacia complex</taxon>
    </lineage>
</organism>
<feature type="domain" description="MazG C-terminal" evidence="1">
    <location>
        <begin position="239"/>
        <end position="427"/>
    </location>
</feature>
<proteinExistence type="predicted"/>
<name>A0A6J5E4A3_9BURK</name>
<sequence length="453" mass="50326">MREAAEDGASQWEKCSVAAIDKPELGATVVFNPDNSARNSALPLSEYEARASASNQFNGTPEAFNQLRYGLFGEVGGILAAIKKSKRDLGPAEQANVTEEIGDALWYLTTVGIECKHSLNDLGLTALEELQRRLEVNHNRPTGYVTFAEFDGLIAFCQNKLASDTRTETLCGLGAHCGQLMAISGVGDLASHSSLELLGSLLADMVLVCAQFGLSVAQVAKENLDKFESRWPREGTAYHALFDDSFSELEQLPRELTMRFIELHGPDGVPYVVQQMNRVNIGDRLTDNRTEPDGYRFHDVFHLAYIAHLGWSPVVRGLLKLKRKSNPQVDRDEDGARAMIIEEGIATWIFNHAYRHRYFTDTAPGKLDYGVLKQVREMVKGYEVYACPLWQWEKAILEGFKVFRELCEAGGGEVTVDMKAHTIAFSPIREEEKPTSVVVVPKKMVVGAVHPDF</sequence>
<dbReference type="RefSeq" id="WP_165765650.1">
    <property type="nucleotide sequence ID" value="NZ_CADIKG010000009.1"/>
</dbReference>
<dbReference type="Pfam" id="PF18722">
    <property type="entry name" value="MazG_C"/>
    <property type="match status" value="1"/>
</dbReference>
<dbReference type="AlphaFoldDB" id="A0A6J5E4A3"/>